<dbReference type="InterPro" id="IPR011990">
    <property type="entry name" value="TPR-like_helical_dom_sf"/>
</dbReference>
<gene>
    <name evidence="2" type="ORF">HMPREF9135_1890</name>
</gene>
<evidence type="ECO:0000313" key="3">
    <source>
        <dbReference type="Proteomes" id="UP000016648"/>
    </source>
</evidence>
<comment type="caution">
    <text evidence="2">The sequence shown here is derived from an EMBL/GenBank/DDBJ whole genome shotgun (WGS) entry which is preliminary data.</text>
</comment>
<dbReference type="AlphaFoldDB" id="U2QIR8"/>
<dbReference type="Pfam" id="PF12741">
    <property type="entry name" value="SusD-like"/>
    <property type="match status" value="1"/>
</dbReference>
<dbReference type="SUPFAM" id="SSF48452">
    <property type="entry name" value="TPR-like"/>
    <property type="match status" value="1"/>
</dbReference>
<keyword evidence="2" id="KW-0449">Lipoprotein</keyword>
<evidence type="ECO:0000313" key="2">
    <source>
        <dbReference type="EMBL" id="ERK38712.1"/>
    </source>
</evidence>
<name>U2QIR8_9BACT</name>
<dbReference type="InterPro" id="IPR024302">
    <property type="entry name" value="SusD-like"/>
</dbReference>
<keyword evidence="3" id="KW-1185">Reference proteome</keyword>
<dbReference type="Gene3D" id="1.25.40.390">
    <property type="match status" value="2"/>
</dbReference>
<organism evidence="2 3">
    <name type="scientific">Segatella baroniae F0067</name>
    <dbReference type="NCBI Taxonomy" id="1115809"/>
    <lineage>
        <taxon>Bacteria</taxon>
        <taxon>Pseudomonadati</taxon>
        <taxon>Bacteroidota</taxon>
        <taxon>Bacteroidia</taxon>
        <taxon>Bacteroidales</taxon>
        <taxon>Prevotellaceae</taxon>
        <taxon>Segatella</taxon>
    </lineage>
</organism>
<dbReference type="Proteomes" id="UP000016648">
    <property type="component" value="Unassembled WGS sequence"/>
</dbReference>
<keyword evidence="1" id="KW-0732">Signal</keyword>
<dbReference type="EMBL" id="AWEY01000035">
    <property type="protein sequence ID" value="ERK38712.1"/>
    <property type="molecule type" value="Genomic_DNA"/>
</dbReference>
<feature type="signal peptide" evidence="1">
    <location>
        <begin position="1"/>
        <end position="24"/>
    </location>
</feature>
<evidence type="ECO:0000256" key="1">
    <source>
        <dbReference type="SAM" id="SignalP"/>
    </source>
</evidence>
<dbReference type="PATRIC" id="fig|1115809.3.peg.2071"/>
<dbReference type="PROSITE" id="PS51257">
    <property type="entry name" value="PROKAR_LIPOPROTEIN"/>
    <property type="match status" value="1"/>
</dbReference>
<reference evidence="2 3" key="1">
    <citation type="submission" date="2013-08" db="EMBL/GenBank/DDBJ databases">
        <authorList>
            <person name="Durkin A.S."/>
            <person name="Haft D.R."/>
            <person name="McCorrison J."/>
            <person name="Torralba M."/>
            <person name="Gillis M."/>
            <person name="Haft D.H."/>
            <person name="Methe B."/>
            <person name="Sutton G."/>
            <person name="Nelson K.E."/>
        </authorList>
    </citation>
    <scope>NUCLEOTIDE SEQUENCE [LARGE SCALE GENOMIC DNA]</scope>
    <source>
        <strain evidence="2 3">F0067</strain>
    </source>
</reference>
<sequence>MKKIKYIALASVCALGLTSCGDFGDLNVDPEHLNESNVPVAMLFSNAQHQALGSDWDLWRTGCIYSAQFTQQLASIGWWDMYGRYNYSDGYSSSFWDTFSGDRGAMRDVTTCYDKWSGKEAYKVDFNIARVMRIYAFAKMSDLYGDIPYTEAGRPLQFSYPKYDKQEDIYKSMLKELDEAQANLTGTALMGSQDLYYNGQASKWKTFANSLMLRLAMRLVKVDPATAKTYAAKAVANGVMASNDDNCILRHTDGVTTNDSAEPFAKIISHEDREFYLTNVFVDMLKSTSDPRLSMIATKCGIRYDGEKPVTGDQVSDIQQQGGWTETNTAYKDGFGDYGNMSAAVQNGMPVGGYSTSPTSKYAISAVDPWMAKTDANIVYTYKDKEGKDVNIYNYQLYYSHYSTVNRYTYADPKAPTFVVTYAQTCFLLAEAAQRGYISGSAKTYYENGVKAAFAQFSQFPNGNKAMNVAYPGGGADAAATAYLTANPFNAGEALKQINTQYYICTFGDPHEVFANWRRSGYPELKPAVMAKEDGLCATENGAIPRRFRYPSAESQVNKTNYDAAVKNMGGDTFSTRVWWDK</sequence>
<dbReference type="InterPro" id="IPR041662">
    <property type="entry name" value="SusD-like_2"/>
</dbReference>
<accession>U2QIR8</accession>
<dbReference type="Pfam" id="PF12771">
    <property type="entry name" value="SusD-like_2"/>
    <property type="match status" value="1"/>
</dbReference>
<feature type="chain" id="PRO_5004633315" evidence="1">
    <location>
        <begin position="25"/>
        <end position="582"/>
    </location>
</feature>
<protein>
    <submittedName>
        <fullName evidence="2">Outer membrane lipoprotein domain protein, SusD/RagB family</fullName>
    </submittedName>
</protein>
<proteinExistence type="predicted"/>
<dbReference type="RefSeq" id="WP_021590364.1">
    <property type="nucleotide sequence ID" value="NZ_AWEY01000035.1"/>
</dbReference>